<evidence type="ECO:0000313" key="1">
    <source>
        <dbReference type="EMBL" id="KKR11454.1"/>
    </source>
</evidence>
<comment type="caution">
    <text evidence="1">The sequence shown here is derived from an EMBL/GenBank/DDBJ whole genome shotgun (WGS) entry which is preliminary data.</text>
</comment>
<accession>A0A0G0N5G2</accession>
<dbReference type="InterPro" id="IPR038735">
    <property type="entry name" value="MSMEG_1276-like_NTP-PPase_dom"/>
</dbReference>
<dbReference type="EMBL" id="LBWP01000007">
    <property type="protein sequence ID" value="KKR11454.1"/>
    <property type="molecule type" value="Genomic_DNA"/>
</dbReference>
<gene>
    <name evidence="1" type="ORF">UT39_C0007G0019</name>
</gene>
<organism evidence="1 2">
    <name type="scientific">Candidatus Woesebacteria bacterium GW2011_GWA1_39_21</name>
    <dbReference type="NCBI Taxonomy" id="1618550"/>
    <lineage>
        <taxon>Bacteria</taxon>
        <taxon>Candidatus Woeseibacteriota</taxon>
    </lineage>
</organism>
<protein>
    <recommendedName>
        <fullName evidence="3">Phosphoribosyl-ATP pyrophosphohydrolase</fullName>
    </recommendedName>
</protein>
<evidence type="ECO:0008006" key="3">
    <source>
        <dbReference type="Google" id="ProtNLM"/>
    </source>
</evidence>
<dbReference type="CDD" id="cd11532">
    <property type="entry name" value="NTP-PPase_COG4997"/>
    <property type="match status" value="1"/>
</dbReference>
<evidence type="ECO:0000313" key="2">
    <source>
        <dbReference type="Proteomes" id="UP000034246"/>
    </source>
</evidence>
<dbReference type="STRING" id="1618550.UT39_C0007G0019"/>
<proteinExistence type="predicted"/>
<name>A0A0G0N5G2_9BACT</name>
<dbReference type="Proteomes" id="UP000034246">
    <property type="component" value="Unassembled WGS sequence"/>
</dbReference>
<sequence length="126" mass="14580">MKKKIKKIYYKKLVRDKIPQRIKEAGGRYAVKLLKDGDFQKELLRKVEEEAGGLANAKTRGEVVSELGDTLDVVYEIKRTFQISDKELIESRAKEEGRKGGFKKKIFLVWAEDTGYKTNERKGKQK</sequence>
<dbReference type="AlphaFoldDB" id="A0A0G0N5G2"/>
<reference evidence="1 2" key="1">
    <citation type="journal article" date="2015" name="Nature">
        <title>rRNA introns, odd ribosomes, and small enigmatic genomes across a large radiation of phyla.</title>
        <authorList>
            <person name="Brown C.T."/>
            <person name="Hug L.A."/>
            <person name="Thomas B.C."/>
            <person name="Sharon I."/>
            <person name="Castelle C.J."/>
            <person name="Singh A."/>
            <person name="Wilkins M.J."/>
            <person name="Williams K.H."/>
            <person name="Banfield J.F."/>
        </authorList>
    </citation>
    <scope>NUCLEOTIDE SEQUENCE [LARGE SCALE GENOMIC DNA]</scope>
</reference>